<keyword evidence="2" id="KW-0677">Repeat</keyword>
<keyword evidence="11" id="KW-1185">Reference proteome</keyword>
<dbReference type="Pfam" id="PF13912">
    <property type="entry name" value="zf-C2H2_6"/>
    <property type="match status" value="4"/>
</dbReference>
<feature type="domain" description="C2H2-type" evidence="9">
    <location>
        <begin position="74"/>
        <end position="102"/>
    </location>
</feature>
<evidence type="ECO:0000256" key="8">
    <source>
        <dbReference type="SAM" id="MobiDB-lite"/>
    </source>
</evidence>
<dbReference type="PROSITE" id="PS50157">
    <property type="entry name" value="ZINC_FINGER_C2H2_2"/>
    <property type="match status" value="4"/>
</dbReference>
<dbReference type="SMART" id="SM00355">
    <property type="entry name" value="ZnF_C2H2"/>
    <property type="match status" value="4"/>
</dbReference>
<feature type="domain" description="C2H2-type" evidence="9">
    <location>
        <begin position="444"/>
        <end position="471"/>
    </location>
</feature>
<evidence type="ECO:0000256" key="4">
    <source>
        <dbReference type="ARBA" id="ARBA00022833"/>
    </source>
</evidence>
<keyword evidence="1" id="KW-0479">Metal-binding</keyword>
<feature type="compositionally biased region" description="Low complexity" evidence="8">
    <location>
        <begin position="219"/>
        <end position="237"/>
    </location>
</feature>
<dbReference type="PANTHER" id="PTHR45988">
    <property type="entry name" value="C2H2 TYPE ZINC FINGER TRANSCRIPTION FACTOR FAMILY-RELATED"/>
    <property type="match status" value="1"/>
</dbReference>
<feature type="compositionally biased region" description="Basic and acidic residues" evidence="8">
    <location>
        <begin position="484"/>
        <end position="496"/>
    </location>
</feature>
<dbReference type="InterPro" id="IPR044653">
    <property type="entry name" value="AZF1/2/3-like"/>
</dbReference>
<dbReference type="Gene3D" id="3.30.160.60">
    <property type="entry name" value="Classic Zinc Finger"/>
    <property type="match status" value="2"/>
</dbReference>
<dbReference type="Proteomes" id="UP001632038">
    <property type="component" value="Unassembled WGS sequence"/>
</dbReference>
<dbReference type="GO" id="GO:0043565">
    <property type="term" value="F:sequence-specific DNA binding"/>
    <property type="evidence" value="ECO:0007669"/>
    <property type="project" value="UniProtKB-ARBA"/>
</dbReference>
<keyword evidence="3 7" id="KW-0863">Zinc-finger</keyword>
<sequence>MDPQNQDNLDDIDQAVNRQESIKPDEAAGSVFSNRKVIVKIKNITVTEKSLVEQPPQPPPAAAEIFPAEEIKSHQCKECNKSFSSGKALGGHMSSAHVQANKDYSYKKQKPKTYIKRSGFFSGSGPEDHVCIECGKCFPSQKSLYGHMRCHPDRDYRGMVEPRMESSEASTEPGFDYTGLNQDEDDGLDSIPYQAPVNFANSLNSWTVRAKRGRSAMTGPVASAPVPMSPSSGSSSSSEEEKDISAGHQLLMLLERTGVEIGGGEVDHMGPTLDDGVNSKKQGTILSAEKANHGPGQDEARDCKRPRAYKKRAPMVRIWNTNGKIEDNNVGKGNEKMVVEDVPESEDDILLGAISVLANGKRENHNCSAIVEKDAFGPNSYICSTCKKEFSSPQALGGHRSSHKKLLVSIINTEDDINGTNNDMKGKMKNIGGVKIEGDVDNIYVCKVCNKGFATARALGGHKKCHNNNDKSGNAIGDGDIDNGNDKEKNSDDKIEEKVIVRGFDLNMMPDDENGAGDL</sequence>
<feature type="region of interest" description="Disordered" evidence="8">
    <location>
        <begin position="214"/>
        <end position="243"/>
    </location>
</feature>
<evidence type="ECO:0000256" key="5">
    <source>
        <dbReference type="ARBA" id="ARBA00023015"/>
    </source>
</evidence>
<keyword evidence="5" id="KW-0805">Transcription regulation</keyword>
<comment type="caution">
    <text evidence="10">The sequence shown here is derived from an EMBL/GenBank/DDBJ whole genome shotgun (WGS) entry which is preliminary data.</text>
</comment>
<feature type="region of interest" description="Disordered" evidence="8">
    <location>
        <begin position="1"/>
        <end position="28"/>
    </location>
</feature>
<feature type="region of interest" description="Disordered" evidence="8">
    <location>
        <begin position="464"/>
        <end position="496"/>
    </location>
</feature>
<dbReference type="InterPro" id="IPR036236">
    <property type="entry name" value="Znf_C2H2_sf"/>
</dbReference>
<dbReference type="AlphaFoldDB" id="A0ABD3BSR6"/>
<evidence type="ECO:0000313" key="11">
    <source>
        <dbReference type="Proteomes" id="UP001632038"/>
    </source>
</evidence>
<evidence type="ECO:0000256" key="1">
    <source>
        <dbReference type="ARBA" id="ARBA00022723"/>
    </source>
</evidence>
<dbReference type="GO" id="GO:0008270">
    <property type="term" value="F:zinc ion binding"/>
    <property type="evidence" value="ECO:0007669"/>
    <property type="project" value="UniProtKB-KW"/>
</dbReference>
<gene>
    <name evidence="10" type="ORF">CASFOL_035214</name>
</gene>
<evidence type="ECO:0000256" key="2">
    <source>
        <dbReference type="ARBA" id="ARBA00022737"/>
    </source>
</evidence>
<proteinExistence type="predicted"/>
<keyword evidence="4" id="KW-0862">Zinc</keyword>
<evidence type="ECO:0000259" key="9">
    <source>
        <dbReference type="PROSITE" id="PS50157"/>
    </source>
</evidence>
<name>A0ABD3BSR6_9LAMI</name>
<keyword evidence="6" id="KW-0804">Transcription</keyword>
<evidence type="ECO:0000256" key="6">
    <source>
        <dbReference type="ARBA" id="ARBA00023163"/>
    </source>
</evidence>
<organism evidence="10 11">
    <name type="scientific">Castilleja foliolosa</name>
    <dbReference type="NCBI Taxonomy" id="1961234"/>
    <lineage>
        <taxon>Eukaryota</taxon>
        <taxon>Viridiplantae</taxon>
        <taxon>Streptophyta</taxon>
        <taxon>Embryophyta</taxon>
        <taxon>Tracheophyta</taxon>
        <taxon>Spermatophyta</taxon>
        <taxon>Magnoliopsida</taxon>
        <taxon>eudicotyledons</taxon>
        <taxon>Gunneridae</taxon>
        <taxon>Pentapetalae</taxon>
        <taxon>asterids</taxon>
        <taxon>lamiids</taxon>
        <taxon>Lamiales</taxon>
        <taxon>Orobanchaceae</taxon>
        <taxon>Pedicularideae</taxon>
        <taxon>Castillejinae</taxon>
        <taxon>Castilleja</taxon>
    </lineage>
</organism>
<evidence type="ECO:0000256" key="7">
    <source>
        <dbReference type="PROSITE-ProRule" id="PRU00042"/>
    </source>
</evidence>
<evidence type="ECO:0000313" key="10">
    <source>
        <dbReference type="EMBL" id="KAL3620302.1"/>
    </source>
</evidence>
<dbReference type="SUPFAM" id="SSF57667">
    <property type="entry name" value="beta-beta-alpha zinc fingers"/>
    <property type="match status" value="2"/>
</dbReference>
<dbReference type="PANTHER" id="PTHR45988:SF18">
    <property type="entry name" value="C2H2-TYPE ZINC FINGER FAMILY PROTEIN"/>
    <property type="match status" value="1"/>
</dbReference>
<feature type="domain" description="C2H2-type" evidence="9">
    <location>
        <begin position="381"/>
        <end position="403"/>
    </location>
</feature>
<feature type="domain" description="C2H2-type" evidence="9">
    <location>
        <begin position="129"/>
        <end position="156"/>
    </location>
</feature>
<dbReference type="InterPro" id="IPR013087">
    <property type="entry name" value="Znf_C2H2_type"/>
</dbReference>
<dbReference type="EMBL" id="JAVIJP010000066">
    <property type="protein sequence ID" value="KAL3620302.1"/>
    <property type="molecule type" value="Genomic_DNA"/>
</dbReference>
<reference evidence="11" key="1">
    <citation type="journal article" date="2024" name="IScience">
        <title>Strigolactones Initiate the Formation of Haustorium-like Structures in Castilleja.</title>
        <authorList>
            <person name="Buerger M."/>
            <person name="Peterson D."/>
            <person name="Chory J."/>
        </authorList>
    </citation>
    <scope>NUCLEOTIDE SEQUENCE [LARGE SCALE GENOMIC DNA]</scope>
</reference>
<accession>A0ABD3BSR6</accession>
<protein>
    <recommendedName>
        <fullName evidence="9">C2H2-type domain-containing protein</fullName>
    </recommendedName>
</protein>
<dbReference type="PROSITE" id="PS00028">
    <property type="entry name" value="ZINC_FINGER_C2H2_1"/>
    <property type="match status" value="4"/>
</dbReference>
<evidence type="ECO:0000256" key="3">
    <source>
        <dbReference type="ARBA" id="ARBA00022771"/>
    </source>
</evidence>